<keyword evidence="5" id="KW-0346">Stress response</keyword>
<accession>L9XWS1</accession>
<evidence type="ECO:0000259" key="4">
    <source>
        <dbReference type="PROSITE" id="PS01031"/>
    </source>
</evidence>
<reference evidence="5 6" key="1">
    <citation type="journal article" date="2014" name="PLoS Genet.">
        <title>Phylogenetically driven sequencing of extremely halophilic archaea reveals strategies for static and dynamic osmo-response.</title>
        <authorList>
            <person name="Becker E.A."/>
            <person name="Seitzer P.M."/>
            <person name="Tritt A."/>
            <person name="Larsen D."/>
            <person name="Krusor M."/>
            <person name="Yao A.I."/>
            <person name="Wu D."/>
            <person name="Madern D."/>
            <person name="Eisen J.A."/>
            <person name="Darling A.E."/>
            <person name="Facciotti M.T."/>
        </authorList>
    </citation>
    <scope>NUCLEOTIDE SEQUENCE [LARGE SCALE GENOMIC DNA]</scope>
    <source>
        <strain evidence="5 6">DSM 18795</strain>
    </source>
</reference>
<organism evidence="5 6">
    <name type="scientific">Natronococcus jeotgali DSM 18795</name>
    <dbReference type="NCBI Taxonomy" id="1227498"/>
    <lineage>
        <taxon>Archaea</taxon>
        <taxon>Methanobacteriati</taxon>
        <taxon>Methanobacteriota</taxon>
        <taxon>Stenosarchaea group</taxon>
        <taxon>Halobacteria</taxon>
        <taxon>Halobacteriales</taxon>
        <taxon>Natrialbaceae</taxon>
        <taxon>Natronococcus</taxon>
    </lineage>
</organism>
<proteinExistence type="inferred from homology"/>
<dbReference type="STRING" id="1227498.C492_02087"/>
<dbReference type="CDD" id="cd06464">
    <property type="entry name" value="ACD_sHsps-like"/>
    <property type="match status" value="1"/>
</dbReference>
<name>L9XWS1_9EURY</name>
<dbReference type="RefSeq" id="WP_008420032.1">
    <property type="nucleotide sequence ID" value="NZ_AOIA01000020.1"/>
</dbReference>
<dbReference type="PROSITE" id="PS01031">
    <property type="entry name" value="SHSP"/>
    <property type="match status" value="1"/>
</dbReference>
<dbReference type="PATRIC" id="fig|1227498.3.peg.418"/>
<dbReference type="InterPro" id="IPR008978">
    <property type="entry name" value="HSP20-like_chaperone"/>
</dbReference>
<dbReference type="OrthoDB" id="261383at2157"/>
<evidence type="ECO:0000256" key="1">
    <source>
        <dbReference type="PROSITE-ProRule" id="PRU00285"/>
    </source>
</evidence>
<dbReference type="EMBL" id="AOIA01000020">
    <property type="protein sequence ID" value="ELY65957.1"/>
    <property type="molecule type" value="Genomic_DNA"/>
</dbReference>
<evidence type="ECO:0000256" key="2">
    <source>
        <dbReference type="RuleBase" id="RU003616"/>
    </source>
</evidence>
<dbReference type="Gene3D" id="2.60.40.790">
    <property type="match status" value="1"/>
</dbReference>
<comment type="similarity">
    <text evidence="1 2">Belongs to the small heat shock protein (HSP20) family.</text>
</comment>
<comment type="caution">
    <text evidence="5">The sequence shown here is derived from an EMBL/GenBank/DDBJ whole genome shotgun (WGS) entry which is preliminary data.</text>
</comment>
<feature type="domain" description="SHSP" evidence="4">
    <location>
        <begin position="6"/>
        <end position="120"/>
    </location>
</feature>
<dbReference type="Proteomes" id="UP000011531">
    <property type="component" value="Unassembled WGS sequence"/>
</dbReference>
<evidence type="ECO:0000313" key="5">
    <source>
        <dbReference type="EMBL" id="ELY65957.1"/>
    </source>
</evidence>
<evidence type="ECO:0000313" key="6">
    <source>
        <dbReference type="Proteomes" id="UP000011531"/>
    </source>
</evidence>
<dbReference type="AlphaFoldDB" id="L9XWS1"/>
<dbReference type="SUPFAM" id="SSF49764">
    <property type="entry name" value="HSP20-like chaperones"/>
    <property type="match status" value="1"/>
</dbReference>
<gene>
    <name evidence="5" type="ORF">C492_02087</name>
</gene>
<protein>
    <submittedName>
        <fullName evidence="5">Heat shock protein Hsp20</fullName>
    </submittedName>
</protein>
<dbReference type="Pfam" id="PF00011">
    <property type="entry name" value="HSP20"/>
    <property type="match status" value="1"/>
</dbReference>
<keyword evidence="6" id="KW-1185">Reference proteome</keyword>
<dbReference type="InterPro" id="IPR002068">
    <property type="entry name" value="A-crystallin/Hsp20_dom"/>
</dbReference>
<evidence type="ECO:0000256" key="3">
    <source>
        <dbReference type="SAM" id="MobiDB-lite"/>
    </source>
</evidence>
<feature type="region of interest" description="Disordered" evidence="3">
    <location>
        <begin position="101"/>
        <end position="121"/>
    </location>
</feature>
<sequence length="121" mass="13130">MSTLRDALRDLSEDVFFDLLESDDAYLLVLDVPGATAESVEVAVANGTIAVEARREKLDDGEYRYLEENRPLLVDLELPLPDDAASEAAVTVERGVLELTVPKRSESGEAPIDVADPENTG</sequence>